<keyword evidence="4" id="KW-1185">Reference proteome</keyword>
<evidence type="ECO:0000256" key="2">
    <source>
        <dbReference type="SAM" id="Phobius"/>
    </source>
</evidence>
<feature type="region of interest" description="Disordered" evidence="1">
    <location>
        <begin position="121"/>
        <end position="145"/>
    </location>
</feature>
<evidence type="ECO:0000313" key="3">
    <source>
        <dbReference type="EMBL" id="KAL3417992.1"/>
    </source>
</evidence>
<comment type="caution">
    <text evidence="3">The sequence shown here is derived from an EMBL/GenBank/DDBJ whole genome shotgun (WGS) entry which is preliminary data.</text>
</comment>
<reference evidence="3 4" key="1">
    <citation type="submission" date="2024-06" db="EMBL/GenBank/DDBJ databases">
        <title>Complete genome of Phlyctema vagabunda strain 19-DSS-EL-015.</title>
        <authorList>
            <person name="Fiorenzani C."/>
        </authorList>
    </citation>
    <scope>NUCLEOTIDE SEQUENCE [LARGE SCALE GENOMIC DNA]</scope>
    <source>
        <strain evidence="3 4">19-DSS-EL-015</strain>
    </source>
</reference>
<protein>
    <submittedName>
        <fullName evidence="3">Uncharacterized protein</fullName>
    </submittedName>
</protein>
<evidence type="ECO:0000313" key="4">
    <source>
        <dbReference type="Proteomes" id="UP001629113"/>
    </source>
</evidence>
<keyword evidence="2" id="KW-0812">Transmembrane</keyword>
<sequence>MARRCFHSIGTSDTWRHPSCQALWRAVNQDPAASHAYIPLELRHLTYPLCLLSPGFLHLFPRPFLIHLSRQPLGRLQQSKMVVPRRIWSLVAIPASSAVFLFCLWTYGLPKFVPPSISPTINPSSASQSPKVERPPGPIYKDFKKDNKPANPIHDPFAIAEGLFSRSDFPAIPSWNKPPETHVPEITPLFIGFTRNWPLLQQCVLSYITAGWPPEDIYVVDNTGTMKSNFPPGKLTLQNPFYLNVERLTKLFGVNVIATPTLLTFAQLQNFYLFTAQENKWEYYFWGHMDVLVTSDEDLTLGKENHPPPPSFKSFYLRAVDELRKTIDPSYALEQNHAWALRFFAYDWLALNNVTSFMKLDGWDTFVSFYMGDCDMHERIRMSGMKMETAEAGWVFDVGRSIDLSLLFRRNLKHAPQSLAELAAAPEDTLAGSGYEKLHKAIDAETEFKAHGDAYRNAWQVKQQGGVGEPFYRDPRGFADAMEMAIKNGVDTYHEKWGRKTCDLKRYGYKLTDAWMVEHEFDEEKDKKCT</sequence>
<name>A0ABR4P3U6_9HELO</name>
<dbReference type="EMBL" id="JBFCZG010000010">
    <property type="protein sequence ID" value="KAL3417992.1"/>
    <property type="molecule type" value="Genomic_DNA"/>
</dbReference>
<accession>A0ABR4P3U6</accession>
<feature type="transmembrane region" description="Helical" evidence="2">
    <location>
        <begin position="87"/>
        <end position="108"/>
    </location>
</feature>
<evidence type="ECO:0000256" key="1">
    <source>
        <dbReference type="SAM" id="MobiDB-lite"/>
    </source>
</evidence>
<keyword evidence="2" id="KW-0472">Membrane</keyword>
<organism evidence="3 4">
    <name type="scientific">Phlyctema vagabunda</name>
    <dbReference type="NCBI Taxonomy" id="108571"/>
    <lineage>
        <taxon>Eukaryota</taxon>
        <taxon>Fungi</taxon>
        <taxon>Dikarya</taxon>
        <taxon>Ascomycota</taxon>
        <taxon>Pezizomycotina</taxon>
        <taxon>Leotiomycetes</taxon>
        <taxon>Helotiales</taxon>
        <taxon>Dermateaceae</taxon>
        <taxon>Phlyctema</taxon>
    </lineage>
</organism>
<proteinExistence type="predicted"/>
<keyword evidence="2" id="KW-1133">Transmembrane helix</keyword>
<gene>
    <name evidence="3" type="ORF">PVAG01_11002</name>
</gene>
<dbReference type="Proteomes" id="UP001629113">
    <property type="component" value="Unassembled WGS sequence"/>
</dbReference>